<dbReference type="InterPro" id="IPR021255">
    <property type="entry name" value="DUF2807"/>
</dbReference>
<reference evidence="3" key="1">
    <citation type="submission" date="2020-10" db="EMBL/GenBank/DDBJ databases">
        <authorList>
            <person name="Gilroy R."/>
        </authorList>
    </citation>
    <scope>NUCLEOTIDE SEQUENCE</scope>
    <source>
        <strain evidence="3">B2-16538</strain>
    </source>
</reference>
<evidence type="ECO:0000259" key="2">
    <source>
        <dbReference type="Pfam" id="PF10988"/>
    </source>
</evidence>
<evidence type="ECO:0000313" key="3">
    <source>
        <dbReference type="EMBL" id="MBO8485285.1"/>
    </source>
</evidence>
<evidence type="ECO:0000313" key="4">
    <source>
        <dbReference type="Proteomes" id="UP000823750"/>
    </source>
</evidence>
<reference evidence="3" key="2">
    <citation type="journal article" date="2021" name="PeerJ">
        <title>Extensive microbial diversity within the chicken gut microbiome revealed by metagenomics and culture.</title>
        <authorList>
            <person name="Gilroy R."/>
            <person name="Ravi A."/>
            <person name="Getino M."/>
            <person name="Pursley I."/>
            <person name="Horton D.L."/>
            <person name="Alikhan N.F."/>
            <person name="Baker D."/>
            <person name="Gharbi K."/>
            <person name="Hall N."/>
            <person name="Watson M."/>
            <person name="Adriaenssens E.M."/>
            <person name="Foster-Nyarko E."/>
            <person name="Jarju S."/>
            <person name="Secka A."/>
            <person name="Antonio M."/>
            <person name="Oren A."/>
            <person name="Chaudhuri R.R."/>
            <person name="La Ragione R."/>
            <person name="Hildebrand F."/>
            <person name="Pallen M.J."/>
        </authorList>
    </citation>
    <scope>NUCLEOTIDE SEQUENCE</scope>
    <source>
        <strain evidence="3">B2-16538</strain>
    </source>
</reference>
<evidence type="ECO:0000256" key="1">
    <source>
        <dbReference type="SAM" id="SignalP"/>
    </source>
</evidence>
<gene>
    <name evidence="3" type="ORF">IAB78_02550</name>
</gene>
<dbReference type="AlphaFoldDB" id="A0A9D9NR10"/>
<feature type="signal peptide" evidence="1">
    <location>
        <begin position="1"/>
        <end position="22"/>
    </location>
</feature>
<dbReference type="Proteomes" id="UP000823750">
    <property type="component" value="Unassembled WGS sequence"/>
</dbReference>
<accession>A0A9D9NR10</accession>
<keyword evidence="1" id="KW-0732">Signal</keyword>
<feature type="chain" id="PRO_5039000957" evidence="1">
    <location>
        <begin position="23"/>
        <end position="306"/>
    </location>
</feature>
<feature type="domain" description="Putative auto-transporter adhesin head GIN" evidence="2">
    <location>
        <begin position="35"/>
        <end position="204"/>
    </location>
</feature>
<proteinExistence type="predicted"/>
<protein>
    <submittedName>
        <fullName evidence="3">DUF2807 domain-containing protein</fullName>
    </submittedName>
</protein>
<organism evidence="3 4">
    <name type="scientific">Candidatus Cryptobacteroides excrementavium</name>
    <dbReference type="NCBI Taxonomy" id="2840759"/>
    <lineage>
        <taxon>Bacteria</taxon>
        <taxon>Pseudomonadati</taxon>
        <taxon>Bacteroidota</taxon>
        <taxon>Bacteroidia</taxon>
        <taxon>Bacteroidales</taxon>
        <taxon>Candidatus Cryptobacteroides</taxon>
    </lineage>
</organism>
<dbReference type="Pfam" id="PF10988">
    <property type="entry name" value="DUF2807"/>
    <property type="match status" value="1"/>
</dbReference>
<dbReference type="EMBL" id="JADILX010000047">
    <property type="protein sequence ID" value="MBO8485285.1"/>
    <property type="molecule type" value="Genomic_DNA"/>
</dbReference>
<dbReference type="Gene3D" id="2.160.20.120">
    <property type="match status" value="2"/>
</dbReference>
<sequence length="306" mass="32759">MRTRLLCCILLSVIYGTTVSYAQRTTVSVNEFSGFRKIDIGDSFDVSVVRGEKNTVKLSVDELISEYVSSYVKDNTLYVDLDEKSFSPELKKTFRGKNAIVPVMRAEITVKYLDTLYLHEKAVLDNAGPLFSDDSVSIVMDGNSMISNLTFKGELLTLDMSKSSSADIVAEAGSLRASLVGASIMNLKYNTETFLLNTTGSASVKTAGESEKCSVYSESSSEIKMEGKTSHLNIVGRGMSVINADALETSGASVSLAGPSHCIVDAADALRVDISGGSHLIFNGSPALEIVRVLSSSLTRPGDTGK</sequence>
<name>A0A9D9NR10_9BACT</name>
<comment type="caution">
    <text evidence="3">The sequence shown here is derived from an EMBL/GenBank/DDBJ whole genome shotgun (WGS) entry which is preliminary data.</text>
</comment>